<gene>
    <name evidence="1" type="ORF">M9H77_01912</name>
</gene>
<proteinExistence type="predicted"/>
<evidence type="ECO:0000313" key="2">
    <source>
        <dbReference type="Proteomes" id="UP001060085"/>
    </source>
</evidence>
<protein>
    <submittedName>
        <fullName evidence="1">Uncharacterized protein</fullName>
    </submittedName>
</protein>
<dbReference type="Proteomes" id="UP001060085">
    <property type="component" value="Linkage Group LG01"/>
</dbReference>
<sequence>MMSTEESNSVAAKKKLRAIQSFKKRKACILKKTMELSVLCDVEASAIVVEDNGIVSTWPENRCDVMNIINKYKAWLLDEKNKKSSELQQQPQLNEGVSSVRSTAEFYGANSNSNSSLYGAKSNADDWNGTRSWFLWGRRRRNDDGNATDWDDDANTWLLWNRQRRRRRRGRVNFFWFWL</sequence>
<comment type="caution">
    <text evidence="1">The sequence shown here is derived from an EMBL/GenBank/DDBJ whole genome shotgun (WGS) entry which is preliminary data.</text>
</comment>
<evidence type="ECO:0000313" key="1">
    <source>
        <dbReference type="EMBL" id="KAI5680685.1"/>
    </source>
</evidence>
<organism evidence="1 2">
    <name type="scientific">Catharanthus roseus</name>
    <name type="common">Madagascar periwinkle</name>
    <name type="synonym">Vinca rosea</name>
    <dbReference type="NCBI Taxonomy" id="4058"/>
    <lineage>
        <taxon>Eukaryota</taxon>
        <taxon>Viridiplantae</taxon>
        <taxon>Streptophyta</taxon>
        <taxon>Embryophyta</taxon>
        <taxon>Tracheophyta</taxon>
        <taxon>Spermatophyta</taxon>
        <taxon>Magnoliopsida</taxon>
        <taxon>eudicotyledons</taxon>
        <taxon>Gunneridae</taxon>
        <taxon>Pentapetalae</taxon>
        <taxon>asterids</taxon>
        <taxon>lamiids</taxon>
        <taxon>Gentianales</taxon>
        <taxon>Apocynaceae</taxon>
        <taxon>Rauvolfioideae</taxon>
        <taxon>Vinceae</taxon>
        <taxon>Catharanthinae</taxon>
        <taxon>Catharanthus</taxon>
    </lineage>
</organism>
<dbReference type="EMBL" id="CM044701">
    <property type="protein sequence ID" value="KAI5680685.1"/>
    <property type="molecule type" value="Genomic_DNA"/>
</dbReference>
<accession>A0ACC0C711</accession>
<name>A0ACC0C711_CATRO</name>
<keyword evidence="2" id="KW-1185">Reference proteome</keyword>
<reference evidence="2" key="1">
    <citation type="journal article" date="2023" name="Nat. Plants">
        <title>Single-cell RNA sequencing provides a high-resolution roadmap for understanding the multicellular compartmentation of specialized metabolism.</title>
        <authorList>
            <person name="Sun S."/>
            <person name="Shen X."/>
            <person name="Li Y."/>
            <person name="Li Y."/>
            <person name="Wang S."/>
            <person name="Li R."/>
            <person name="Zhang H."/>
            <person name="Shen G."/>
            <person name="Guo B."/>
            <person name="Wei J."/>
            <person name="Xu J."/>
            <person name="St-Pierre B."/>
            <person name="Chen S."/>
            <person name="Sun C."/>
        </authorList>
    </citation>
    <scope>NUCLEOTIDE SEQUENCE [LARGE SCALE GENOMIC DNA]</scope>
</reference>